<dbReference type="InterPro" id="IPR036259">
    <property type="entry name" value="MFS_trans_sf"/>
</dbReference>
<evidence type="ECO:0000256" key="3">
    <source>
        <dbReference type="ARBA" id="ARBA00008335"/>
    </source>
</evidence>
<feature type="transmembrane region" description="Helical" evidence="9">
    <location>
        <begin position="144"/>
        <end position="165"/>
    </location>
</feature>
<keyword evidence="12" id="KW-1185">Reference proteome</keyword>
<organism evidence="11 12">
    <name type="scientific">Emericellopsis atlantica</name>
    <dbReference type="NCBI Taxonomy" id="2614577"/>
    <lineage>
        <taxon>Eukaryota</taxon>
        <taxon>Fungi</taxon>
        <taxon>Dikarya</taxon>
        <taxon>Ascomycota</taxon>
        <taxon>Pezizomycotina</taxon>
        <taxon>Sordariomycetes</taxon>
        <taxon>Hypocreomycetidae</taxon>
        <taxon>Hypocreales</taxon>
        <taxon>Bionectriaceae</taxon>
        <taxon>Emericellopsis</taxon>
    </lineage>
</organism>
<dbReference type="PANTHER" id="PTHR23502:SF38">
    <property type="entry name" value="POLYAMINE TRANSPORTER 4"/>
    <property type="match status" value="1"/>
</dbReference>
<dbReference type="Gene3D" id="1.20.1250.20">
    <property type="entry name" value="MFS general substrate transporter like domains"/>
    <property type="match status" value="1"/>
</dbReference>
<feature type="transmembrane region" description="Helical" evidence="9">
    <location>
        <begin position="312"/>
        <end position="332"/>
    </location>
</feature>
<dbReference type="GO" id="GO:0015606">
    <property type="term" value="F:spermidine transmembrane transporter activity"/>
    <property type="evidence" value="ECO:0007669"/>
    <property type="project" value="TreeGrafter"/>
</dbReference>
<dbReference type="OrthoDB" id="3936150at2759"/>
<dbReference type="EMBL" id="MU251258">
    <property type="protein sequence ID" value="KAG9253182.1"/>
    <property type="molecule type" value="Genomic_DNA"/>
</dbReference>
<feature type="transmembrane region" description="Helical" evidence="9">
    <location>
        <begin position="353"/>
        <end position="374"/>
    </location>
</feature>
<dbReference type="GO" id="GO:0005886">
    <property type="term" value="C:plasma membrane"/>
    <property type="evidence" value="ECO:0007669"/>
    <property type="project" value="UniProtKB-SubCell"/>
</dbReference>
<feature type="domain" description="Major facilitator superfamily (MFS) profile" evidence="10">
    <location>
        <begin position="49"/>
        <end position="475"/>
    </location>
</feature>
<comment type="caution">
    <text evidence="11">The sequence shown here is derived from an EMBL/GenBank/DDBJ whole genome shotgun (WGS) entry which is preliminary data.</text>
</comment>
<evidence type="ECO:0000256" key="9">
    <source>
        <dbReference type="SAM" id="Phobius"/>
    </source>
</evidence>
<evidence type="ECO:0000256" key="7">
    <source>
        <dbReference type="ARBA" id="ARBA00023136"/>
    </source>
</evidence>
<dbReference type="PANTHER" id="PTHR23502">
    <property type="entry name" value="MAJOR FACILITATOR SUPERFAMILY"/>
    <property type="match status" value="1"/>
</dbReference>
<dbReference type="InterPro" id="IPR011701">
    <property type="entry name" value="MFS"/>
</dbReference>
<comment type="subcellular location">
    <subcellularLocation>
        <location evidence="2">Cell membrane</location>
    </subcellularLocation>
    <subcellularLocation>
        <location evidence="1">Membrane</location>
        <topology evidence="1">Multi-pass membrane protein</topology>
    </subcellularLocation>
</comment>
<dbReference type="Pfam" id="PF07690">
    <property type="entry name" value="MFS_1"/>
    <property type="match status" value="1"/>
</dbReference>
<reference evidence="11" key="1">
    <citation type="journal article" date="2021" name="IMA Fungus">
        <title>Genomic characterization of three marine fungi, including Emericellopsis atlantica sp. nov. with signatures of a generalist lifestyle and marine biomass degradation.</title>
        <authorList>
            <person name="Hagestad O.C."/>
            <person name="Hou L."/>
            <person name="Andersen J.H."/>
            <person name="Hansen E.H."/>
            <person name="Altermark B."/>
            <person name="Li C."/>
            <person name="Kuhnert E."/>
            <person name="Cox R.J."/>
            <person name="Crous P.W."/>
            <person name="Spatafora J.W."/>
            <person name="Lail K."/>
            <person name="Amirebrahimi M."/>
            <person name="Lipzen A."/>
            <person name="Pangilinan J."/>
            <person name="Andreopoulos W."/>
            <person name="Hayes R.D."/>
            <person name="Ng V."/>
            <person name="Grigoriev I.V."/>
            <person name="Jackson S.A."/>
            <person name="Sutton T.D.S."/>
            <person name="Dobson A.D.W."/>
            <person name="Rama T."/>
        </authorList>
    </citation>
    <scope>NUCLEOTIDE SEQUENCE</scope>
    <source>
        <strain evidence="11">TS7</strain>
    </source>
</reference>
<feature type="transmembrane region" description="Helical" evidence="9">
    <location>
        <begin position="448"/>
        <end position="469"/>
    </location>
</feature>
<dbReference type="GeneID" id="70288654"/>
<feature type="transmembrane region" description="Helical" evidence="9">
    <location>
        <begin position="425"/>
        <end position="442"/>
    </location>
</feature>
<evidence type="ECO:0000256" key="5">
    <source>
        <dbReference type="ARBA" id="ARBA00022692"/>
    </source>
</evidence>
<protein>
    <submittedName>
        <fullName evidence="11">Major facilitator superfamily domain-containing protein</fullName>
    </submittedName>
</protein>
<dbReference type="CDD" id="cd17323">
    <property type="entry name" value="MFS_Tpo1_MDR_like"/>
    <property type="match status" value="1"/>
</dbReference>
<evidence type="ECO:0000256" key="6">
    <source>
        <dbReference type="ARBA" id="ARBA00022989"/>
    </source>
</evidence>
<dbReference type="RefSeq" id="XP_046117106.1">
    <property type="nucleotide sequence ID" value="XM_046257751.1"/>
</dbReference>
<feature type="transmembrane region" description="Helical" evidence="9">
    <location>
        <begin position="274"/>
        <end position="300"/>
    </location>
</feature>
<name>A0A9P8CNJ0_9HYPO</name>
<feature type="transmembrane region" description="Helical" evidence="9">
    <location>
        <begin position="114"/>
        <end position="132"/>
    </location>
</feature>
<dbReference type="SUPFAM" id="SSF103473">
    <property type="entry name" value="MFS general substrate transporter"/>
    <property type="match status" value="1"/>
</dbReference>
<dbReference type="AlphaFoldDB" id="A0A9P8CNJ0"/>
<evidence type="ECO:0000256" key="4">
    <source>
        <dbReference type="ARBA" id="ARBA00022475"/>
    </source>
</evidence>
<keyword evidence="4" id="KW-1003">Cell membrane</keyword>
<sequence>MDSQELGIGATQHDGPQHEGQQQLQNDEDAWTMNPANPWNWSTGKKAVHMVMLSCSALLASIGTSVMSPARSQIMEEFHVSSPVALLPLSLYVLALGLGSIVGSPLSETVGRHPVYLGTVPLGAVFTLGAGFTHNFGALCFLRFMAGFCWAPVLATAAGSLSDLFAPRARGPPSAIFILMPFLGPGLGPVIGSFLVVEKSWRWTQWTLLFLAAACIIVTAFTKETMHHLIQERAAGKANKHEGAATTSVSRPKLSEFVTIALVRPVHMLVSEPIVAMIALYVSAEFGTLFSFFAGVPYTFARVYGFPLHHSGLVFLSIVIGCLLGLVTIILCDTLLYRKKAQTYASHEVPPELRLFPAMLGSVGLPVGLFWFAWTAKADVSWASPAAAMIPFAWGNLCVFVATIQYMSDTYPGRIVASAASANTLARYGFAAVFPLFTIQMYETLGIAWATSLLGFVALALMPIPWCFYRFGPTIRARSRYT</sequence>
<proteinExistence type="inferred from homology"/>
<dbReference type="GO" id="GO:0000297">
    <property type="term" value="F:spermine transmembrane transporter activity"/>
    <property type="evidence" value="ECO:0007669"/>
    <property type="project" value="TreeGrafter"/>
</dbReference>
<comment type="similarity">
    <text evidence="3">Belongs to the major facilitator superfamily.</text>
</comment>
<dbReference type="InterPro" id="IPR020846">
    <property type="entry name" value="MFS_dom"/>
</dbReference>
<dbReference type="Proteomes" id="UP000887229">
    <property type="component" value="Unassembled WGS sequence"/>
</dbReference>
<evidence type="ECO:0000313" key="12">
    <source>
        <dbReference type="Proteomes" id="UP000887229"/>
    </source>
</evidence>
<gene>
    <name evidence="11" type="ORF">F5Z01DRAFT_155259</name>
</gene>
<dbReference type="FunFam" id="1.20.1250.20:FF:000082">
    <property type="entry name" value="MFS multidrug transporter, putative"/>
    <property type="match status" value="1"/>
</dbReference>
<keyword evidence="6 9" id="KW-1133">Transmembrane helix</keyword>
<evidence type="ECO:0000256" key="8">
    <source>
        <dbReference type="SAM" id="MobiDB-lite"/>
    </source>
</evidence>
<feature type="region of interest" description="Disordered" evidence="8">
    <location>
        <begin position="1"/>
        <end position="25"/>
    </location>
</feature>
<feature type="transmembrane region" description="Helical" evidence="9">
    <location>
        <begin position="386"/>
        <end position="404"/>
    </location>
</feature>
<evidence type="ECO:0000256" key="1">
    <source>
        <dbReference type="ARBA" id="ARBA00004141"/>
    </source>
</evidence>
<evidence type="ECO:0000313" key="11">
    <source>
        <dbReference type="EMBL" id="KAG9253182.1"/>
    </source>
</evidence>
<dbReference type="PROSITE" id="PS50850">
    <property type="entry name" value="MFS"/>
    <property type="match status" value="1"/>
</dbReference>
<accession>A0A9P8CNJ0</accession>
<keyword evidence="7 9" id="KW-0472">Membrane</keyword>
<feature type="transmembrane region" description="Helical" evidence="9">
    <location>
        <begin position="177"/>
        <end position="197"/>
    </location>
</feature>
<keyword evidence="5 9" id="KW-0812">Transmembrane</keyword>
<feature type="transmembrane region" description="Helical" evidence="9">
    <location>
        <begin position="80"/>
        <end position="102"/>
    </location>
</feature>
<feature type="transmembrane region" description="Helical" evidence="9">
    <location>
        <begin position="47"/>
        <end position="68"/>
    </location>
</feature>
<evidence type="ECO:0000259" key="10">
    <source>
        <dbReference type="PROSITE" id="PS50850"/>
    </source>
</evidence>
<evidence type="ECO:0000256" key="2">
    <source>
        <dbReference type="ARBA" id="ARBA00004236"/>
    </source>
</evidence>